<evidence type="ECO:0000313" key="2">
    <source>
        <dbReference type="Proteomes" id="UP001158598"/>
    </source>
</evidence>
<organism evidence="1 2">
    <name type="scientific">Methylococcus capsulatus</name>
    <dbReference type="NCBI Taxonomy" id="414"/>
    <lineage>
        <taxon>Bacteria</taxon>
        <taxon>Pseudomonadati</taxon>
        <taxon>Pseudomonadota</taxon>
        <taxon>Gammaproteobacteria</taxon>
        <taxon>Methylococcales</taxon>
        <taxon>Methylococcaceae</taxon>
        <taxon>Methylococcus</taxon>
    </lineage>
</organism>
<proteinExistence type="predicted"/>
<accession>A0AA35UAB8</accession>
<dbReference type="EMBL" id="OX458332">
    <property type="protein sequence ID" value="CAI8742613.1"/>
    <property type="molecule type" value="Genomic_DNA"/>
</dbReference>
<gene>
    <name evidence="1" type="ORF">MCNOR_0491</name>
</gene>
<evidence type="ECO:0000313" key="1">
    <source>
        <dbReference type="EMBL" id="CAI8742613.1"/>
    </source>
</evidence>
<sequence>MAALLYRSVTFKCDLVSALTPGTAPPYGFALRACGMAETASAAAVTGTAQSGSTTTTLKLAAAASSIDGVYVGARVRITGGAGSGQSATIIGYVGSTKVATVDRPWTVTPDATSLYSVDPFVRYNPVSDILTMESATFYYNEGNQVRHKLLGCRGNVKIDASAKDTGMLDFELIGLYGGVADAAETGVAVSNWVDPWEVGYGRTYGQVFGKPLTGGASGLQMGKFSLDLGQKAAYRSVVGYQGVIITDRAASGSLTLDATTVAQFDPWTLIAGNGTGAIGIEQPDSNNGSVRIDVPKAAPTEIDYGDDQGISTNTIQFDCQRALGNDEVFITCR</sequence>
<protein>
    <submittedName>
        <fullName evidence="1">Uncharacterized protein</fullName>
    </submittedName>
</protein>
<name>A0AA35UAB8_METCP</name>
<dbReference type="Proteomes" id="UP001158598">
    <property type="component" value="Chromosome"/>
</dbReference>
<dbReference type="RefSeq" id="WP_282213521.1">
    <property type="nucleotide sequence ID" value="NZ_OX458332.1"/>
</dbReference>
<dbReference type="AlphaFoldDB" id="A0AA35UAB8"/>
<reference evidence="1" key="1">
    <citation type="submission" date="2023-03" db="EMBL/GenBank/DDBJ databases">
        <authorList>
            <person name="Pearce D."/>
        </authorList>
    </citation>
    <scope>NUCLEOTIDE SEQUENCE</scope>
    <source>
        <strain evidence="1">Mc</strain>
    </source>
</reference>